<evidence type="ECO:0000313" key="1">
    <source>
        <dbReference type="EMBL" id="TQE06357.1"/>
    </source>
</evidence>
<dbReference type="AlphaFoldDB" id="A0A540N5M2"/>
<proteinExistence type="predicted"/>
<keyword evidence="2" id="KW-1185">Reference proteome</keyword>
<dbReference type="Proteomes" id="UP000315295">
    <property type="component" value="Unassembled WGS sequence"/>
</dbReference>
<comment type="caution">
    <text evidence="1">The sequence shown here is derived from an EMBL/GenBank/DDBJ whole genome shotgun (WGS) entry which is preliminary data.</text>
</comment>
<accession>A0A540N5M2</accession>
<evidence type="ECO:0000313" key="2">
    <source>
        <dbReference type="Proteomes" id="UP000315295"/>
    </source>
</evidence>
<gene>
    <name evidence="1" type="ORF">C1H46_007991</name>
</gene>
<name>A0A540N5M2_MALBA</name>
<protein>
    <submittedName>
        <fullName evidence="1">Uncharacterized protein</fullName>
    </submittedName>
</protein>
<organism evidence="1 2">
    <name type="scientific">Malus baccata</name>
    <name type="common">Siberian crab apple</name>
    <name type="synonym">Pyrus baccata</name>
    <dbReference type="NCBI Taxonomy" id="106549"/>
    <lineage>
        <taxon>Eukaryota</taxon>
        <taxon>Viridiplantae</taxon>
        <taxon>Streptophyta</taxon>
        <taxon>Embryophyta</taxon>
        <taxon>Tracheophyta</taxon>
        <taxon>Spermatophyta</taxon>
        <taxon>Magnoliopsida</taxon>
        <taxon>eudicotyledons</taxon>
        <taxon>Gunneridae</taxon>
        <taxon>Pentapetalae</taxon>
        <taxon>rosids</taxon>
        <taxon>fabids</taxon>
        <taxon>Rosales</taxon>
        <taxon>Rosaceae</taxon>
        <taxon>Amygdaloideae</taxon>
        <taxon>Maleae</taxon>
        <taxon>Malus</taxon>
    </lineage>
</organism>
<sequence>MPFLARNISMATERWRAPWKCNKTTKPLEISSILPLRNYEAQQPLSEKTVNLVPIRRKF</sequence>
<dbReference type="EMBL" id="VIEB01000104">
    <property type="protein sequence ID" value="TQE06357.1"/>
    <property type="molecule type" value="Genomic_DNA"/>
</dbReference>
<reference evidence="1 2" key="1">
    <citation type="journal article" date="2019" name="G3 (Bethesda)">
        <title>Sequencing of a Wild Apple (Malus baccata) Genome Unravels the Differences Between Cultivated and Wild Apple Species Regarding Disease Resistance and Cold Tolerance.</title>
        <authorList>
            <person name="Chen X."/>
        </authorList>
    </citation>
    <scope>NUCLEOTIDE SEQUENCE [LARGE SCALE GENOMIC DNA]</scope>
    <source>
        <strain evidence="2">cv. Shandingzi</strain>
        <tissue evidence="1">Leaves</tissue>
    </source>
</reference>